<dbReference type="Gene3D" id="3.40.250.10">
    <property type="entry name" value="Rhodanese-like domain"/>
    <property type="match status" value="1"/>
</dbReference>
<organism evidence="3">
    <name type="scientific">Lentimicrobium saccharophilum</name>
    <dbReference type="NCBI Taxonomy" id="1678841"/>
    <lineage>
        <taxon>Bacteria</taxon>
        <taxon>Pseudomonadati</taxon>
        <taxon>Bacteroidota</taxon>
        <taxon>Bacteroidia</taxon>
        <taxon>Bacteroidales</taxon>
        <taxon>Lentimicrobiaceae</taxon>
        <taxon>Lentimicrobium</taxon>
    </lineage>
</organism>
<dbReference type="InterPro" id="IPR036873">
    <property type="entry name" value="Rhodanese-like_dom_sf"/>
</dbReference>
<dbReference type="InterPro" id="IPR058840">
    <property type="entry name" value="AAA_SelU"/>
</dbReference>
<evidence type="ECO:0000313" key="3">
    <source>
        <dbReference type="EMBL" id="GAP44764.1"/>
    </source>
</evidence>
<keyword evidence="4" id="KW-1185">Reference proteome</keyword>
<name>A0A0S7BUY0_9BACT</name>
<dbReference type="InterPro" id="IPR017582">
    <property type="entry name" value="SelU"/>
</dbReference>
<dbReference type="PANTHER" id="PTHR30401:SF0">
    <property type="entry name" value="TRNA 2-SELENOURIDINE SYNTHASE"/>
    <property type="match status" value="1"/>
</dbReference>
<dbReference type="SUPFAM" id="SSF52540">
    <property type="entry name" value="P-loop containing nucleoside triphosphate hydrolases"/>
    <property type="match status" value="1"/>
</dbReference>
<keyword evidence="1" id="KW-0711">Selenium</keyword>
<accession>A0A0S7BUY0</accession>
<reference evidence="3" key="1">
    <citation type="journal article" date="2015" name="Genome Announc.">
        <title>Draft Genome Sequence of Bacteroidales Strain TBC1, a Novel Isolate from a Methanogenic Wastewater Treatment System.</title>
        <authorList>
            <person name="Tourlousse D.M."/>
            <person name="Matsuura N."/>
            <person name="Sun L."/>
            <person name="Toyonaga M."/>
            <person name="Kuroda K."/>
            <person name="Ohashi A."/>
            <person name="Cruz R."/>
            <person name="Yamaguchi T."/>
            <person name="Sekiguchi Y."/>
        </authorList>
    </citation>
    <scope>NUCLEOTIDE SEQUENCE [LARGE SCALE GENOMIC DNA]</scope>
    <source>
        <strain evidence="3">TBC1</strain>
    </source>
</reference>
<dbReference type="Pfam" id="PF26341">
    <property type="entry name" value="AAA_SelU"/>
    <property type="match status" value="1"/>
</dbReference>
<proteinExistence type="predicted"/>
<dbReference type="InterPro" id="IPR027417">
    <property type="entry name" value="P-loop_NTPase"/>
</dbReference>
<dbReference type="Pfam" id="PF00581">
    <property type="entry name" value="Rhodanese"/>
    <property type="match status" value="1"/>
</dbReference>
<dbReference type="Proteomes" id="UP000053091">
    <property type="component" value="Unassembled WGS sequence"/>
</dbReference>
<evidence type="ECO:0000313" key="4">
    <source>
        <dbReference type="Proteomes" id="UP000053091"/>
    </source>
</evidence>
<feature type="domain" description="Rhodanese" evidence="2">
    <location>
        <begin position="13"/>
        <end position="136"/>
    </location>
</feature>
<dbReference type="EMBL" id="DF968183">
    <property type="protein sequence ID" value="GAP44764.1"/>
    <property type="molecule type" value="Genomic_DNA"/>
</dbReference>
<dbReference type="PATRIC" id="fig|1678841.3.peg.3300"/>
<dbReference type="STRING" id="1678841.TBC1_12575"/>
<protein>
    <submittedName>
        <fullName evidence="3">tRNA 2-selenouridine synthase</fullName>
    </submittedName>
</protein>
<dbReference type="SMART" id="SM00450">
    <property type="entry name" value="RHOD"/>
    <property type="match status" value="1"/>
</dbReference>
<dbReference type="RefSeq" id="WP_082189653.1">
    <property type="nucleotide sequence ID" value="NZ_DF968183.1"/>
</dbReference>
<sequence length="352" mass="39316">MVSIVRPEWLFCERKDLPLIDVRSPSEFLQGHLPHAVNIPLFTDEERAVVGTRYHDAGKDAALLVGLEFAGAKLPEYVKRLNKITKGKNREIILYCWRGGMRSSSLAWLFSTAGYHARVIEGGYKACRSYIRQHSGKGSPMLVLGGMTGSGKTDIIHELDRLGEQIIDLEGIAHNRGSVFGHLGQLPQPTNEQFENNLFDAWSKLDPSKPVWIEDESRSIGTVSLPGPFFEQMKRSQLVMLRVPFNIRVARLCNDYAGFEKNSLLDSLGKIAQAIGGQGIADAQRHILAGNFAPAIMLVLAYYDKTYQKAMLKYNERYVNELNTDTGDPVYNALLLKQILPDLIVNAESRAV</sequence>
<dbReference type="InterPro" id="IPR001763">
    <property type="entry name" value="Rhodanese-like_dom"/>
</dbReference>
<dbReference type="AlphaFoldDB" id="A0A0S7BUY0"/>
<dbReference type="GO" id="GO:0043828">
    <property type="term" value="F:tRNA 2-selenouridine synthase activity"/>
    <property type="evidence" value="ECO:0007669"/>
    <property type="project" value="InterPro"/>
</dbReference>
<dbReference type="NCBIfam" id="NF008750">
    <property type="entry name" value="PRK11784.1-2"/>
    <property type="match status" value="1"/>
</dbReference>
<evidence type="ECO:0000259" key="2">
    <source>
        <dbReference type="PROSITE" id="PS50206"/>
    </source>
</evidence>
<dbReference type="SUPFAM" id="SSF52821">
    <property type="entry name" value="Rhodanese/Cell cycle control phosphatase"/>
    <property type="match status" value="1"/>
</dbReference>
<dbReference type="GO" id="GO:0002098">
    <property type="term" value="P:tRNA wobble uridine modification"/>
    <property type="evidence" value="ECO:0007669"/>
    <property type="project" value="InterPro"/>
</dbReference>
<evidence type="ECO:0000256" key="1">
    <source>
        <dbReference type="ARBA" id="ARBA00023266"/>
    </source>
</evidence>
<gene>
    <name evidence="3" type="ORF">TBC1_12575</name>
</gene>
<dbReference type="PANTHER" id="PTHR30401">
    <property type="entry name" value="TRNA 2-SELENOURIDINE SYNTHASE"/>
    <property type="match status" value="1"/>
</dbReference>
<dbReference type="PROSITE" id="PS50206">
    <property type="entry name" value="RHODANESE_3"/>
    <property type="match status" value="1"/>
</dbReference>
<dbReference type="OrthoDB" id="1450994at2"/>
<dbReference type="NCBIfam" id="TIGR03167">
    <property type="entry name" value="tRNA_sel_U_synt"/>
    <property type="match status" value="1"/>
</dbReference>